<keyword evidence="15 42" id="KW-0812">Transmembrane</keyword>
<dbReference type="GO" id="GO:0051321">
    <property type="term" value="P:meiotic cell cycle"/>
    <property type="evidence" value="ECO:0007669"/>
    <property type="project" value="UniProtKB-KW"/>
</dbReference>
<evidence type="ECO:0000256" key="16">
    <source>
        <dbReference type="ARBA" id="ARBA00022722"/>
    </source>
</evidence>
<dbReference type="SMART" id="SM00949">
    <property type="entry name" value="PAZ"/>
    <property type="match status" value="1"/>
</dbReference>
<evidence type="ECO:0000256" key="7">
    <source>
        <dbReference type="ARBA" id="ARBA00004554"/>
    </source>
</evidence>
<keyword evidence="16" id="KW-0540">Nuclease</keyword>
<dbReference type="GO" id="GO:0016324">
    <property type="term" value="C:apical plasma membrane"/>
    <property type="evidence" value="ECO:0007669"/>
    <property type="project" value="UniProtKB-SubCell"/>
</dbReference>
<feature type="transmembrane region" description="Helical" evidence="42">
    <location>
        <begin position="1269"/>
        <end position="1288"/>
    </location>
</feature>
<organism evidence="45 46">
    <name type="scientific">Bagarius yarrelli</name>
    <name type="common">Goonch</name>
    <name type="synonym">Bagrus yarrelli</name>
    <dbReference type="NCBI Taxonomy" id="175774"/>
    <lineage>
        <taxon>Eukaryota</taxon>
        <taxon>Metazoa</taxon>
        <taxon>Chordata</taxon>
        <taxon>Craniata</taxon>
        <taxon>Vertebrata</taxon>
        <taxon>Euteleostomi</taxon>
        <taxon>Actinopterygii</taxon>
        <taxon>Neopterygii</taxon>
        <taxon>Teleostei</taxon>
        <taxon>Ostariophysi</taxon>
        <taxon>Siluriformes</taxon>
        <taxon>Sisoridae</taxon>
        <taxon>Sisorinae</taxon>
        <taxon>Bagarius</taxon>
    </lineage>
</organism>
<evidence type="ECO:0000256" key="23">
    <source>
        <dbReference type="ARBA" id="ARBA00022845"/>
    </source>
</evidence>
<evidence type="ECO:0000256" key="17">
    <source>
        <dbReference type="ARBA" id="ARBA00022729"/>
    </source>
</evidence>
<feature type="transmembrane region" description="Helical" evidence="42">
    <location>
        <begin position="1308"/>
        <end position="1330"/>
    </location>
</feature>
<comment type="subcellular location">
    <subcellularLocation>
        <location evidence="4">Apical cell membrane</location>
        <topology evidence="4">Multi-pass membrane protein</topology>
    </subcellularLocation>
    <subcellularLocation>
        <location evidence="7">Basolateral cell membrane</location>
        <topology evidence="7">Multi-pass membrane protein</topology>
    </subcellularLocation>
    <subcellularLocation>
        <location evidence="5">Cytoplasm</location>
    </subcellularLocation>
    <subcellularLocation>
        <location evidence="6">Early endosome membrane</location>
        <topology evidence="6">Multi-pass membrane protein</topology>
    </subcellularLocation>
    <subcellularLocation>
        <location evidence="2">Late endosome membrane</location>
        <topology evidence="2">Multi-pass membrane protein</topology>
    </subcellularLocation>
    <subcellularLocation>
        <location evidence="3">Lysosome membrane</location>
        <topology evidence="3">Multi-pass membrane protein</topology>
    </subcellularLocation>
</comment>
<accession>A0A556V4K0</accession>
<protein>
    <recommendedName>
        <fullName evidence="36">Metal cation symporter ZIP14</fullName>
    </recommendedName>
    <alternativeName>
        <fullName evidence="35">Piwi-like protein 2</fullName>
    </alternativeName>
    <alternativeName>
        <fullName evidence="37">Solute carrier family 39 member 14</fullName>
    </alternativeName>
    <alternativeName>
        <fullName evidence="38">Zrt- and Irt-like protein 14</fullName>
    </alternativeName>
</protein>
<dbReference type="GO" id="GO:0016787">
    <property type="term" value="F:hydrolase activity"/>
    <property type="evidence" value="ECO:0007669"/>
    <property type="project" value="UniProtKB-KW"/>
</dbReference>
<evidence type="ECO:0000256" key="20">
    <source>
        <dbReference type="ARBA" id="ARBA00022782"/>
    </source>
</evidence>
<dbReference type="EMBL" id="VCAZ01000116">
    <property type="protein sequence ID" value="TSU24211.1"/>
    <property type="molecule type" value="Genomic_DNA"/>
</dbReference>
<dbReference type="GO" id="GO:0004519">
    <property type="term" value="F:endonuclease activity"/>
    <property type="evidence" value="ECO:0007669"/>
    <property type="project" value="UniProtKB-KW"/>
</dbReference>
<dbReference type="Gene3D" id="2.170.260.10">
    <property type="entry name" value="paz domain"/>
    <property type="match status" value="1"/>
</dbReference>
<dbReference type="PROSITE" id="PS50821">
    <property type="entry name" value="PAZ"/>
    <property type="match status" value="1"/>
</dbReference>
<dbReference type="GO" id="GO:0030154">
    <property type="term" value="P:cell differentiation"/>
    <property type="evidence" value="ECO:0007669"/>
    <property type="project" value="UniProtKB-KW"/>
</dbReference>
<feature type="domain" description="Piwi" evidence="44">
    <location>
        <begin position="570"/>
        <end position="861"/>
    </location>
</feature>
<dbReference type="OrthoDB" id="445936at2759"/>
<feature type="transmembrane region" description="Helical" evidence="42">
    <location>
        <begin position="1068"/>
        <end position="1089"/>
    </location>
</feature>
<evidence type="ECO:0000313" key="46">
    <source>
        <dbReference type="Proteomes" id="UP000319801"/>
    </source>
</evidence>
<dbReference type="Pfam" id="PF23278">
    <property type="entry name" value="Piwi_N"/>
    <property type="match status" value="1"/>
</dbReference>
<evidence type="ECO:0000256" key="34">
    <source>
        <dbReference type="ARBA" id="ARBA00038291"/>
    </source>
</evidence>
<comment type="catalytic activity">
    <reaction evidence="33">
        <text>Cd(2+)(out) + 2 hydrogencarbonate(out) = Cd(2+)(in) + 2 hydrogencarbonate(in)</text>
        <dbReference type="Rhea" id="RHEA:62256"/>
        <dbReference type="ChEBI" id="CHEBI:17544"/>
        <dbReference type="ChEBI" id="CHEBI:48775"/>
    </reaction>
    <physiologicalReaction direction="left-to-right" evidence="33">
        <dbReference type="Rhea" id="RHEA:62257"/>
    </physiologicalReaction>
</comment>
<evidence type="ECO:0000259" key="44">
    <source>
        <dbReference type="PROSITE" id="PS50822"/>
    </source>
</evidence>
<feature type="transmembrane region" description="Helical" evidence="42">
    <location>
        <begin position="1101"/>
        <end position="1122"/>
    </location>
</feature>
<dbReference type="GO" id="GO:0034584">
    <property type="term" value="F:piRNA binding"/>
    <property type="evidence" value="ECO:0007669"/>
    <property type="project" value="UniProtKB-ARBA"/>
</dbReference>
<comment type="catalytic activity">
    <reaction evidence="40">
        <text>Mn(2+)(out) + 2 hydrogencarbonate(out) = Mn(2+)(in) + 2 hydrogencarbonate(in)</text>
        <dbReference type="Rhea" id="RHEA:62260"/>
        <dbReference type="ChEBI" id="CHEBI:17544"/>
        <dbReference type="ChEBI" id="CHEBI:29035"/>
    </reaction>
    <physiologicalReaction direction="left-to-right" evidence="40">
        <dbReference type="Rhea" id="RHEA:62261"/>
    </physiologicalReaction>
</comment>
<keyword evidence="26 42" id="KW-1133">Transmembrane helix</keyword>
<keyword evidence="46" id="KW-1185">Reference proteome</keyword>
<keyword evidence="10" id="KW-0813">Transport</keyword>
<evidence type="ECO:0000256" key="19">
    <source>
        <dbReference type="ARBA" id="ARBA00022759"/>
    </source>
</evidence>
<dbReference type="InterPro" id="IPR003689">
    <property type="entry name" value="ZIP"/>
</dbReference>
<dbReference type="GO" id="GO:0031902">
    <property type="term" value="C:late endosome membrane"/>
    <property type="evidence" value="ECO:0007669"/>
    <property type="project" value="UniProtKB-SubCell"/>
</dbReference>
<evidence type="ECO:0000256" key="31">
    <source>
        <dbReference type="ARBA" id="ARBA00023254"/>
    </source>
</evidence>
<reference evidence="45 46" key="1">
    <citation type="journal article" date="2019" name="Genome Biol. Evol.">
        <title>Whole-Genome Sequencing of the Giant Devil Catfish, Bagarius yarrelli.</title>
        <authorList>
            <person name="Jiang W."/>
            <person name="Lv Y."/>
            <person name="Cheng L."/>
            <person name="Yang K."/>
            <person name="Chao B."/>
            <person name="Wang X."/>
            <person name="Li Y."/>
            <person name="Pan X."/>
            <person name="You X."/>
            <person name="Zhang Y."/>
            <person name="Yang J."/>
            <person name="Li J."/>
            <person name="Zhang X."/>
            <person name="Liu S."/>
            <person name="Sun C."/>
            <person name="Yang J."/>
            <person name="Shi Q."/>
        </authorList>
    </citation>
    <scope>NUCLEOTIDE SEQUENCE [LARGE SCALE GENOMIC DNA]</scope>
    <source>
        <strain evidence="45">JWS20170419001</strain>
        <tissue evidence="45">Muscle</tissue>
    </source>
</reference>
<dbReference type="Pfam" id="PF02171">
    <property type="entry name" value="Piwi"/>
    <property type="match status" value="1"/>
</dbReference>
<evidence type="ECO:0000256" key="33">
    <source>
        <dbReference type="ARBA" id="ARBA00036412"/>
    </source>
</evidence>
<gene>
    <name evidence="45" type="ORF">Baya_12867</name>
</gene>
<keyword evidence="19" id="KW-0255">Endonuclease</keyword>
<comment type="catalytic activity">
    <reaction evidence="39">
        <text>Zn(2+)(out) + 2 hydrogencarbonate(out) = Zn(2+)(in) + 2 hydrogencarbonate(in)</text>
        <dbReference type="Rhea" id="RHEA:62252"/>
        <dbReference type="ChEBI" id="CHEBI:17544"/>
        <dbReference type="ChEBI" id="CHEBI:29105"/>
    </reaction>
    <physiologicalReaction direction="left-to-right" evidence="39">
        <dbReference type="Rhea" id="RHEA:62253"/>
    </physiologicalReaction>
</comment>
<evidence type="ECO:0000256" key="36">
    <source>
        <dbReference type="ARBA" id="ARBA00040176"/>
    </source>
</evidence>
<keyword evidence="23" id="KW-0810">Translation regulation</keyword>
<comment type="cofactor">
    <cofactor evidence="1">
        <name>Mg(2+)</name>
        <dbReference type="ChEBI" id="CHEBI:18420"/>
    </cofactor>
</comment>
<dbReference type="FunFam" id="3.40.50.2300:FF:000141">
    <property type="entry name" value="piwi-like protein 2 isoform X1"/>
    <property type="match status" value="1"/>
</dbReference>
<evidence type="ECO:0000256" key="25">
    <source>
        <dbReference type="ARBA" id="ARBA00022906"/>
    </source>
</evidence>
<keyword evidence="27" id="KW-0406">Ion transport</keyword>
<comment type="similarity">
    <text evidence="8">Belongs to the ZIP transporter (TC 2.A.5) family.</text>
</comment>
<evidence type="ECO:0000259" key="43">
    <source>
        <dbReference type="PROSITE" id="PS50821"/>
    </source>
</evidence>
<evidence type="ECO:0000256" key="26">
    <source>
        <dbReference type="ARBA" id="ARBA00022989"/>
    </source>
</evidence>
<evidence type="ECO:0000256" key="15">
    <source>
        <dbReference type="ARBA" id="ARBA00022692"/>
    </source>
</evidence>
<evidence type="ECO:0000256" key="10">
    <source>
        <dbReference type="ARBA" id="ARBA00022448"/>
    </source>
</evidence>
<keyword evidence="24" id="KW-0694">RNA-binding</keyword>
<evidence type="ECO:0000256" key="2">
    <source>
        <dbReference type="ARBA" id="ARBA00004107"/>
    </source>
</evidence>
<evidence type="ECO:0000256" key="38">
    <source>
        <dbReference type="ARBA" id="ARBA00042974"/>
    </source>
</evidence>
<keyword evidence="21" id="KW-0378">Hydrolase</keyword>
<evidence type="ECO:0000313" key="45">
    <source>
        <dbReference type="EMBL" id="TSU24211.1"/>
    </source>
</evidence>
<evidence type="ECO:0000256" key="12">
    <source>
        <dbReference type="ARBA" id="ARBA00022475"/>
    </source>
</evidence>
<keyword evidence="11" id="KW-0217">Developmental protein</keyword>
<dbReference type="InterPro" id="IPR003100">
    <property type="entry name" value="PAZ_dom"/>
</dbReference>
<dbReference type="SMART" id="SM00950">
    <property type="entry name" value="Piwi"/>
    <property type="match status" value="1"/>
</dbReference>
<feature type="transmembrane region" description="Helical" evidence="42">
    <location>
        <begin position="1242"/>
        <end position="1263"/>
    </location>
</feature>
<dbReference type="Gene3D" id="3.30.420.10">
    <property type="entry name" value="Ribonuclease H-like superfamily/Ribonuclease H"/>
    <property type="match status" value="1"/>
</dbReference>
<evidence type="ECO:0000256" key="6">
    <source>
        <dbReference type="ARBA" id="ARBA00004520"/>
    </source>
</evidence>
<dbReference type="GO" id="GO:0016323">
    <property type="term" value="C:basolateral plasma membrane"/>
    <property type="evidence" value="ECO:0007669"/>
    <property type="project" value="UniProtKB-SubCell"/>
</dbReference>
<keyword evidence="30" id="KW-0458">Lysosome</keyword>
<evidence type="ECO:0000256" key="37">
    <source>
        <dbReference type="ARBA" id="ARBA00042543"/>
    </source>
</evidence>
<comment type="subunit">
    <text evidence="9">Homotrimer.</text>
</comment>
<dbReference type="GO" id="GO:0030003">
    <property type="term" value="P:intracellular monoatomic cation homeostasis"/>
    <property type="evidence" value="ECO:0007669"/>
    <property type="project" value="TreeGrafter"/>
</dbReference>
<sequence length="1337" mass="147440">MDPNKPRFQAGLPGVPLAWGRGLLADEHLAGRARGLTAGEFPVGRAQGLAGVSEKPSVGRARGLALLADEPLGGRARGLSVVADEPPVGRSRGVPEAIAGRGRGLTSAWLPYGRGLSSDKPVEEEEKVGGSRGFTRGRGLLYTAEEPAAGKGRCMLMIGPGSSLLSMFRGMGIEPAKTWGRGAVALGRGSGALLSPLIPKETLMTPTTCPPKSELKMEAAREPLKKVGTKGDPVPIASNHIPIRCKNEAVFQYHVTFTPNVESMSMRFGMMKEHRSTTGDVVAFDGLQVWPGYSTSIKHTDGGLYLVVDISHKVLRNDSVLDIIFQDECTKELIGSIVITRYNNRTYRIDDIEWVKSPKDSFSMADGSDTTFIEYYRKNYGIMVKELDQPLLRNRPKERSKPGGKQVVTGEILLLPELAFMTGIPEKMRKDLRAMKDLTVHINVNVEQHTHLLKQLIDNISTNQEAGRTLPMETICLQSATFVTSPAVDWSREVVRDSSISCIPLYCWAVFYPRRAAEQAEELVATFGKVAGPMGIRLDRPIRVELRDDRTETYIKSIHSQLSSDPNVQLVVCIMTGNRDDLYSAIKKLCCVQSPCPSQAINIRTISQPQKLRSIAQKILLQINCKLGGELWTVNVPLKHLMVIGVDVHHDTSKKTRSVMGFVASLNSLMTKWYSRVTFQMPNEEIINGFRVCLLAALQKYYEVNHSFPEKIVIYRDGVSDGQLKTVELFEIPQILKCFETFPNYEPKLAFIVVQKRISTTLYAYGGNRFGTPPPGTVLDHTVTNREWVDFYLMAHSIRHGCGFPTHYISIYNTANLTPDHLQRLTFKMCHLYWNWPGTIRVPAPCKYAHKLAYLSAQFLHTEPAIQLSRIMRQTSASGCSQPSLTFALTLSLGVLFWLSEEVRGQTALPPSLILQDLLSRYGENGTISVPQLRSLLAHLGTEQSGETPPPQQTTTTHNKTPLNDCLFYLSGDVTGVSSGDTLTAYGLSEKSRLDGAVLQEFCPTMLQQLDSRSCQGEQKQEVEPSAKPSNAEVWGYGFVCVTVISLCSLLGASVVPFMRKTCYKRLLLYFIALAIGTLYSNALFQLIPEAFGFDPMEPDYVSKSAVVFGGFYLFFFTEKVLKMILKPKHRGEHGHSHFTVKNTDVEDGVMEKLQNGETGGTVSLPRVDGEIREGDIMLSARQTAQGQAYSDIGTLAWMITLSDGLHNFIDGLAIGASFTASVFQGDFVILLNAGMSIQQALFFNFLSACCCYLGMGFGILAGNQFSPNWIFALAGGMFLYIALADMFPEMNEVSREEEEAGGRANLVTFAIQNAGLLTGFSIMLLLTVYSGQIQLG</sequence>
<dbReference type="GO" id="GO:0006417">
    <property type="term" value="P:regulation of translation"/>
    <property type="evidence" value="ECO:0007669"/>
    <property type="project" value="UniProtKB-KW"/>
</dbReference>
<dbReference type="FunFam" id="2.170.260.10:FF:000003">
    <property type="entry name" value="Piwi-like RNA-mediated gene silencing 2"/>
    <property type="match status" value="1"/>
</dbReference>
<evidence type="ECO:0000256" key="14">
    <source>
        <dbReference type="ARBA" id="ARBA00022490"/>
    </source>
</evidence>
<keyword evidence="12" id="KW-1003">Cell membrane</keyword>
<name>A0A556V4K0_BAGYA</name>
<dbReference type="Pfam" id="PF02535">
    <property type="entry name" value="Zip"/>
    <property type="match status" value="1"/>
</dbReference>
<keyword evidence="18" id="KW-0967">Endosome</keyword>
<evidence type="ECO:0000256" key="13">
    <source>
        <dbReference type="ARBA" id="ARBA00022481"/>
    </source>
</evidence>
<evidence type="ECO:0000256" key="28">
    <source>
        <dbReference type="ARBA" id="ARBA00023136"/>
    </source>
</evidence>
<evidence type="ECO:0000256" key="30">
    <source>
        <dbReference type="ARBA" id="ARBA00023228"/>
    </source>
</evidence>
<dbReference type="GO" id="GO:0005385">
    <property type="term" value="F:zinc ion transmembrane transporter activity"/>
    <property type="evidence" value="ECO:0007669"/>
    <property type="project" value="TreeGrafter"/>
</dbReference>
<feature type="transmembrane region" description="Helical" evidence="42">
    <location>
        <begin position="1034"/>
        <end position="1056"/>
    </location>
</feature>
<dbReference type="InterPro" id="IPR036085">
    <property type="entry name" value="PAZ_dom_sf"/>
</dbReference>
<dbReference type="GO" id="GO:0031047">
    <property type="term" value="P:regulatory ncRNA-mediated gene silencing"/>
    <property type="evidence" value="ECO:0007669"/>
    <property type="project" value="UniProtKB-KW"/>
</dbReference>
<evidence type="ECO:0000256" key="29">
    <source>
        <dbReference type="ARBA" id="ARBA00023158"/>
    </source>
</evidence>
<keyword evidence="20" id="KW-0221">Differentiation</keyword>
<dbReference type="SUPFAM" id="SSF53098">
    <property type="entry name" value="Ribonuclease H-like"/>
    <property type="match status" value="1"/>
</dbReference>
<keyword evidence="25" id="KW-0864">Zinc transport</keyword>
<dbReference type="GO" id="GO:0071578">
    <property type="term" value="P:zinc ion import across plasma membrane"/>
    <property type="evidence" value="ECO:0007669"/>
    <property type="project" value="TreeGrafter"/>
</dbReference>
<keyword evidence="29" id="KW-0943">RNA-mediated gene silencing</keyword>
<evidence type="ECO:0000256" key="35">
    <source>
        <dbReference type="ARBA" id="ARBA00039537"/>
    </source>
</evidence>
<dbReference type="GO" id="GO:0005765">
    <property type="term" value="C:lysosomal membrane"/>
    <property type="evidence" value="ECO:0007669"/>
    <property type="project" value="UniProtKB-SubCell"/>
</dbReference>
<evidence type="ECO:0000256" key="32">
    <source>
        <dbReference type="ARBA" id="ARBA00035822"/>
    </source>
</evidence>
<evidence type="ECO:0000256" key="1">
    <source>
        <dbReference type="ARBA" id="ARBA00001946"/>
    </source>
</evidence>
<evidence type="ECO:0000256" key="40">
    <source>
        <dbReference type="ARBA" id="ARBA00048071"/>
    </source>
</evidence>
<keyword evidence="22" id="KW-0862">Zinc</keyword>
<evidence type="ECO:0000256" key="39">
    <source>
        <dbReference type="ARBA" id="ARBA00047497"/>
    </source>
</evidence>
<dbReference type="CDD" id="cd02845">
    <property type="entry name" value="PAZ_piwi_like"/>
    <property type="match status" value="1"/>
</dbReference>
<evidence type="ECO:0000256" key="41">
    <source>
        <dbReference type="ARBA" id="ARBA00064066"/>
    </source>
</evidence>
<evidence type="ECO:0000256" key="21">
    <source>
        <dbReference type="ARBA" id="ARBA00022801"/>
    </source>
</evidence>
<comment type="subunit">
    <text evidence="41">Component of the PET complex.</text>
</comment>
<evidence type="ECO:0000256" key="4">
    <source>
        <dbReference type="ARBA" id="ARBA00004424"/>
    </source>
</evidence>
<dbReference type="CDD" id="cd04658">
    <property type="entry name" value="Piwi_piwi-like_Euk"/>
    <property type="match status" value="1"/>
</dbReference>
<comment type="similarity">
    <text evidence="34">Belongs to the argonaute family. Piwi subfamily.</text>
</comment>
<evidence type="ECO:0000256" key="9">
    <source>
        <dbReference type="ARBA" id="ARBA00011233"/>
    </source>
</evidence>
<keyword evidence="28 42" id="KW-0472">Membrane</keyword>
<evidence type="ECO:0000256" key="11">
    <source>
        <dbReference type="ARBA" id="ARBA00022473"/>
    </source>
</evidence>
<proteinExistence type="inferred from homology"/>
<keyword evidence="14" id="KW-0963">Cytoplasm</keyword>
<feature type="domain" description="PAZ" evidence="43">
    <location>
        <begin position="309"/>
        <end position="423"/>
    </location>
</feature>
<dbReference type="PANTHER" id="PTHR12191">
    <property type="entry name" value="SOLUTE CARRIER FAMILY 39"/>
    <property type="match status" value="1"/>
</dbReference>
<evidence type="ECO:0000256" key="8">
    <source>
        <dbReference type="ARBA" id="ARBA00006939"/>
    </source>
</evidence>
<dbReference type="InterPro" id="IPR003165">
    <property type="entry name" value="Piwi"/>
</dbReference>
<dbReference type="GO" id="GO:0043186">
    <property type="term" value="C:P granule"/>
    <property type="evidence" value="ECO:0007669"/>
    <property type="project" value="UniProtKB-ARBA"/>
</dbReference>
<evidence type="ECO:0000256" key="22">
    <source>
        <dbReference type="ARBA" id="ARBA00022833"/>
    </source>
</evidence>
<dbReference type="FunFam" id="3.30.420.10:FF:000014">
    <property type="entry name" value="Piwi-like RNA-mediated gene silencing 1"/>
    <property type="match status" value="1"/>
</dbReference>
<evidence type="ECO:0000256" key="3">
    <source>
        <dbReference type="ARBA" id="ARBA00004155"/>
    </source>
</evidence>
<keyword evidence="31" id="KW-0469">Meiosis</keyword>
<dbReference type="GO" id="GO:0031901">
    <property type="term" value="C:early endosome membrane"/>
    <property type="evidence" value="ECO:0007669"/>
    <property type="project" value="UniProtKB-SubCell"/>
</dbReference>
<dbReference type="Gene3D" id="3.40.50.2300">
    <property type="match status" value="1"/>
</dbReference>
<evidence type="ECO:0000256" key="42">
    <source>
        <dbReference type="SAM" id="Phobius"/>
    </source>
</evidence>
<evidence type="ECO:0000256" key="18">
    <source>
        <dbReference type="ARBA" id="ARBA00022753"/>
    </source>
</evidence>
<dbReference type="SUPFAM" id="SSF101690">
    <property type="entry name" value="PAZ domain"/>
    <property type="match status" value="1"/>
</dbReference>
<dbReference type="InterPro" id="IPR050799">
    <property type="entry name" value="ZIP_Transporter"/>
</dbReference>
<keyword evidence="17" id="KW-0732">Signal</keyword>
<comment type="catalytic activity">
    <reaction evidence="32">
        <text>Fe(2+)(out) + 2 hydrogencarbonate(out) = Fe(2+)(in) + 2 hydrogencarbonate(in)</text>
        <dbReference type="Rhea" id="RHEA:62368"/>
        <dbReference type="ChEBI" id="CHEBI:17544"/>
        <dbReference type="ChEBI" id="CHEBI:29033"/>
    </reaction>
    <physiologicalReaction direction="left-to-right" evidence="32">
        <dbReference type="Rhea" id="RHEA:62369"/>
    </physiologicalReaction>
</comment>
<keyword evidence="13" id="KW-0488">Methylation</keyword>
<dbReference type="InterPro" id="IPR012337">
    <property type="entry name" value="RNaseH-like_sf"/>
</dbReference>
<evidence type="ECO:0000256" key="27">
    <source>
        <dbReference type="ARBA" id="ARBA00023065"/>
    </source>
</evidence>
<evidence type="ECO:0000256" key="24">
    <source>
        <dbReference type="ARBA" id="ARBA00022884"/>
    </source>
</evidence>
<dbReference type="Pfam" id="PF02170">
    <property type="entry name" value="PAZ"/>
    <property type="match status" value="1"/>
</dbReference>
<dbReference type="PANTHER" id="PTHR12191:SF5">
    <property type="entry name" value="METAL CATION SYMPORTER ZIP14"/>
    <property type="match status" value="1"/>
</dbReference>
<dbReference type="InterPro" id="IPR036397">
    <property type="entry name" value="RNaseH_sf"/>
</dbReference>
<comment type="caution">
    <text evidence="45">The sequence shown here is derived from an EMBL/GenBank/DDBJ whole genome shotgun (WGS) entry which is preliminary data.</text>
</comment>
<dbReference type="Proteomes" id="UP000319801">
    <property type="component" value="Unassembled WGS sequence"/>
</dbReference>
<dbReference type="GO" id="GO:0140410">
    <property type="term" value="F:monoatomic cation:bicarbonate symporter activity"/>
    <property type="evidence" value="ECO:0007669"/>
    <property type="project" value="TreeGrafter"/>
</dbReference>
<evidence type="ECO:0000256" key="5">
    <source>
        <dbReference type="ARBA" id="ARBA00004496"/>
    </source>
</evidence>
<dbReference type="PROSITE" id="PS50822">
    <property type="entry name" value="PIWI"/>
    <property type="match status" value="1"/>
</dbReference>